<evidence type="ECO:0000313" key="4">
    <source>
        <dbReference type="Proteomes" id="UP000464657"/>
    </source>
</evidence>
<evidence type="ECO:0000259" key="1">
    <source>
        <dbReference type="Pfam" id="PF12760"/>
    </source>
</evidence>
<evidence type="ECO:0000313" key="3">
    <source>
        <dbReference type="EMBL" id="QHI38654.1"/>
    </source>
</evidence>
<sequence>MEAFKGQNILSFIKELPDDEACKAYLAKIKWQDGFKCMKCGHTKGCEKSGYRYHCYGCNHVESATANTLFHKVKFGLQKAFCVVFEMSTSSKSVSSIQMGKRFNIRQGTAWFFMQKVRKAMKSSQQYPLSELVHVDEFTVGGKEEGKQGRSYDSKKKKAVIAVELSAKHQIKRVYVRAIDDYSAKSLTPIFEEHISTTAKIVTDKWRGYSPLKKEYNIEQKFSNNGKNYIL</sequence>
<evidence type="ECO:0000259" key="2">
    <source>
        <dbReference type="Pfam" id="PF12762"/>
    </source>
</evidence>
<proteinExistence type="predicted"/>
<feature type="domain" description="Transposase zinc-ribbon" evidence="1">
    <location>
        <begin position="17"/>
        <end position="60"/>
    </location>
</feature>
<dbReference type="EMBL" id="CP019288">
    <property type="protein sequence ID" value="QHI38654.1"/>
    <property type="molecule type" value="Genomic_DNA"/>
</dbReference>
<keyword evidence="4" id="KW-1185">Reference proteome</keyword>
<accession>A0A7L4ZS76</accession>
<dbReference type="Pfam" id="PF12762">
    <property type="entry name" value="DDE_Tnp_IS1595"/>
    <property type="match status" value="1"/>
</dbReference>
<evidence type="ECO:0008006" key="5">
    <source>
        <dbReference type="Google" id="ProtNLM"/>
    </source>
</evidence>
<dbReference type="InterPro" id="IPR024442">
    <property type="entry name" value="Transposase_Zn_ribbon"/>
</dbReference>
<protein>
    <recommendedName>
        <fullName evidence="5">ISXO2-like transposase domain-containing protein</fullName>
    </recommendedName>
</protein>
<organism evidence="3 4">
    <name type="scientific">Kordia antarctica</name>
    <dbReference type="NCBI Taxonomy" id="1218801"/>
    <lineage>
        <taxon>Bacteria</taxon>
        <taxon>Pseudomonadati</taxon>
        <taxon>Bacteroidota</taxon>
        <taxon>Flavobacteriia</taxon>
        <taxon>Flavobacteriales</taxon>
        <taxon>Flavobacteriaceae</taxon>
        <taxon>Kordia</taxon>
    </lineage>
</organism>
<dbReference type="Pfam" id="PF12760">
    <property type="entry name" value="Zn_ribbon_IS1595"/>
    <property type="match status" value="1"/>
</dbReference>
<reference evidence="3 4" key="1">
    <citation type="journal article" date="2013" name="Int. J. Syst. Evol. Microbiol.">
        <title>Kordia antarctica sp. nov., isolated from Antarctic seawater.</title>
        <authorList>
            <person name="Baek K."/>
            <person name="Choi A."/>
            <person name="Kang I."/>
            <person name="Lee K."/>
            <person name="Cho J.C."/>
        </authorList>
    </citation>
    <scope>NUCLEOTIDE SEQUENCE [LARGE SCALE GENOMIC DNA]</scope>
    <source>
        <strain evidence="3 4">IMCC3317</strain>
    </source>
</reference>
<feature type="domain" description="ISXO2-like transposase" evidence="2">
    <location>
        <begin position="129"/>
        <end position="218"/>
    </location>
</feature>
<dbReference type="Proteomes" id="UP000464657">
    <property type="component" value="Chromosome"/>
</dbReference>
<dbReference type="NCBIfam" id="NF033547">
    <property type="entry name" value="transpos_IS1595"/>
    <property type="match status" value="1"/>
</dbReference>
<dbReference type="AlphaFoldDB" id="A0A7L4ZS76"/>
<gene>
    <name evidence="3" type="ORF">IMCC3317_40480</name>
</gene>
<dbReference type="KEGG" id="kan:IMCC3317_40480"/>
<dbReference type="InterPro" id="IPR024445">
    <property type="entry name" value="Tnp_ISXO2-like"/>
</dbReference>
<name>A0A7L4ZS76_9FLAO</name>